<evidence type="ECO:0008006" key="3">
    <source>
        <dbReference type="Google" id="ProtNLM"/>
    </source>
</evidence>
<evidence type="ECO:0000313" key="2">
    <source>
        <dbReference type="Proteomes" id="UP001595075"/>
    </source>
</evidence>
<proteinExistence type="predicted"/>
<keyword evidence="2" id="KW-1185">Reference proteome</keyword>
<gene>
    <name evidence="1" type="ORF">VTL71DRAFT_11984</name>
</gene>
<comment type="caution">
    <text evidence="1">The sequence shown here is derived from an EMBL/GenBank/DDBJ whole genome shotgun (WGS) entry which is preliminary data.</text>
</comment>
<organism evidence="1 2">
    <name type="scientific">Oculimacula yallundae</name>
    <dbReference type="NCBI Taxonomy" id="86028"/>
    <lineage>
        <taxon>Eukaryota</taxon>
        <taxon>Fungi</taxon>
        <taxon>Dikarya</taxon>
        <taxon>Ascomycota</taxon>
        <taxon>Pezizomycotina</taxon>
        <taxon>Leotiomycetes</taxon>
        <taxon>Helotiales</taxon>
        <taxon>Ploettnerulaceae</taxon>
        <taxon>Oculimacula</taxon>
    </lineage>
</organism>
<dbReference type="Proteomes" id="UP001595075">
    <property type="component" value="Unassembled WGS sequence"/>
</dbReference>
<name>A0ABR4CRP4_9HELO</name>
<accession>A0ABR4CRP4</accession>
<reference evidence="1 2" key="1">
    <citation type="journal article" date="2024" name="Commun. Biol.">
        <title>Comparative genomic analysis of thermophilic fungi reveals convergent evolutionary adaptations and gene losses.</title>
        <authorList>
            <person name="Steindorff A.S."/>
            <person name="Aguilar-Pontes M.V."/>
            <person name="Robinson A.J."/>
            <person name="Andreopoulos B."/>
            <person name="LaButti K."/>
            <person name="Kuo A."/>
            <person name="Mondo S."/>
            <person name="Riley R."/>
            <person name="Otillar R."/>
            <person name="Haridas S."/>
            <person name="Lipzen A."/>
            <person name="Grimwood J."/>
            <person name="Schmutz J."/>
            <person name="Clum A."/>
            <person name="Reid I.D."/>
            <person name="Moisan M.C."/>
            <person name="Butler G."/>
            <person name="Nguyen T.T.M."/>
            <person name="Dewar K."/>
            <person name="Conant G."/>
            <person name="Drula E."/>
            <person name="Henrissat B."/>
            <person name="Hansel C."/>
            <person name="Singer S."/>
            <person name="Hutchinson M.I."/>
            <person name="de Vries R.P."/>
            <person name="Natvig D.O."/>
            <person name="Powell A.J."/>
            <person name="Tsang A."/>
            <person name="Grigoriev I.V."/>
        </authorList>
    </citation>
    <scope>NUCLEOTIDE SEQUENCE [LARGE SCALE GENOMIC DNA]</scope>
    <source>
        <strain evidence="1 2">CBS 494.80</strain>
    </source>
</reference>
<dbReference type="EMBL" id="JAZHXI010000004">
    <property type="protein sequence ID" value="KAL2072641.1"/>
    <property type="molecule type" value="Genomic_DNA"/>
</dbReference>
<evidence type="ECO:0000313" key="1">
    <source>
        <dbReference type="EMBL" id="KAL2072641.1"/>
    </source>
</evidence>
<sequence>MDIKDEIPENISHVTPVANSLHTLPSELRIKIFQYLCCSGWTGQVPNIIKALRCDWVLYHEALEEFYRSGVFVFCRENGWSFRDMTQQAVKTITRAGIMVEQGIMHKGLWRVRNPGTETMYSPEREPATISDATNIRKLLIQFESERETEDIIPFTAFGQVTFSLNYFITSFKQLKVVEMILPARSVSQGPYVKLLREKKFDFGIKGINSRMGVVGRLRAVRALCHTEGLDEHDSRIQALLDILRLESGERWFWEANDGCFLGGRREVEELETIGSVVEDLEHNPWRE</sequence>
<protein>
    <recommendedName>
        <fullName evidence="3">F-box domain-containing protein</fullName>
    </recommendedName>
</protein>